<feature type="signal peptide" evidence="1">
    <location>
        <begin position="1"/>
        <end position="23"/>
    </location>
</feature>
<accession>A0A9Q0PR25</accession>
<name>A0A9Q0PR25_SALPP</name>
<sequence>MHLILIKCGTLVLWFSLFHICRVAEEVCYFNIFLKHTLIPNSLSVIISR</sequence>
<dbReference type="Proteomes" id="UP001151532">
    <property type="component" value="Chromosome 9"/>
</dbReference>
<evidence type="ECO:0000313" key="3">
    <source>
        <dbReference type="Proteomes" id="UP001151532"/>
    </source>
</evidence>
<reference evidence="2" key="2">
    <citation type="journal article" date="2023" name="Int. J. Mol. Sci.">
        <title>De Novo Assembly and Annotation of 11 Diverse Shrub Willow (Salix) Genomes Reveals Novel Gene Organization in Sex-Linked Regions.</title>
        <authorList>
            <person name="Hyden B."/>
            <person name="Feng K."/>
            <person name="Yates T.B."/>
            <person name="Jawdy S."/>
            <person name="Cereghino C."/>
            <person name="Smart L.B."/>
            <person name="Muchero W."/>
        </authorList>
    </citation>
    <scope>NUCLEOTIDE SEQUENCE</scope>
    <source>
        <tissue evidence="2">Shoot tip</tissue>
    </source>
</reference>
<keyword evidence="3" id="KW-1185">Reference proteome</keyword>
<organism evidence="2 3">
    <name type="scientific">Salix purpurea</name>
    <name type="common">Purple osier willow</name>
    <dbReference type="NCBI Taxonomy" id="77065"/>
    <lineage>
        <taxon>Eukaryota</taxon>
        <taxon>Viridiplantae</taxon>
        <taxon>Streptophyta</taxon>
        <taxon>Embryophyta</taxon>
        <taxon>Tracheophyta</taxon>
        <taxon>Spermatophyta</taxon>
        <taxon>Magnoliopsida</taxon>
        <taxon>eudicotyledons</taxon>
        <taxon>Gunneridae</taxon>
        <taxon>Pentapetalae</taxon>
        <taxon>rosids</taxon>
        <taxon>fabids</taxon>
        <taxon>Malpighiales</taxon>
        <taxon>Salicaceae</taxon>
        <taxon>Saliceae</taxon>
        <taxon>Salix</taxon>
    </lineage>
</organism>
<evidence type="ECO:0000256" key="1">
    <source>
        <dbReference type="SAM" id="SignalP"/>
    </source>
</evidence>
<dbReference type="EMBL" id="JAPFFK010000018">
    <property type="protein sequence ID" value="KAJ6692443.1"/>
    <property type="molecule type" value="Genomic_DNA"/>
</dbReference>
<evidence type="ECO:0000313" key="2">
    <source>
        <dbReference type="EMBL" id="KAJ6692444.1"/>
    </source>
</evidence>
<proteinExistence type="predicted"/>
<keyword evidence="1" id="KW-0732">Signal</keyword>
<dbReference type="EMBL" id="JAPFFK010000018">
    <property type="protein sequence ID" value="KAJ6692444.1"/>
    <property type="molecule type" value="Genomic_DNA"/>
</dbReference>
<comment type="caution">
    <text evidence="2">The sequence shown here is derived from an EMBL/GenBank/DDBJ whole genome shotgun (WGS) entry which is preliminary data.</text>
</comment>
<feature type="chain" id="PRO_5040654072" evidence="1">
    <location>
        <begin position="24"/>
        <end position="49"/>
    </location>
</feature>
<protein>
    <submittedName>
        <fullName evidence="2">Uncharacterized protein</fullName>
    </submittedName>
</protein>
<dbReference type="AlphaFoldDB" id="A0A9Q0PR25"/>
<reference evidence="2" key="1">
    <citation type="submission" date="2022-11" db="EMBL/GenBank/DDBJ databases">
        <authorList>
            <person name="Hyden B.L."/>
            <person name="Feng K."/>
            <person name="Yates T."/>
            <person name="Jawdy S."/>
            <person name="Smart L.B."/>
            <person name="Muchero W."/>
        </authorList>
    </citation>
    <scope>NUCLEOTIDE SEQUENCE</scope>
    <source>
        <tissue evidence="2">Shoot tip</tissue>
    </source>
</reference>
<gene>
    <name evidence="2" type="ORF">OIU79_014234</name>
</gene>